<evidence type="ECO:0000259" key="1">
    <source>
        <dbReference type="PROSITE" id="PS50943"/>
    </source>
</evidence>
<dbReference type="SMART" id="SM00530">
    <property type="entry name" value="HTH_XRE"/>
    <property type="match status" value="1"/>
</dbReference>
<accession>A0A4R3UKP3</accession>
<proteinExistence type="predicted"/>
<dbReference type="Proteomes" id="UP000295110">
    <property type="component" value="Unassembled WGS sequence"/>
</dbReference>
<protein>
    <submittedName>
        <fullName evidence="2">HTH-type transcriptional regulator/antitoxin HipB</fullName>
    </submittedName>
</protein>
<evidence type="ECO:0000313" key="2">
    <source>
        <dbReference type="EMBL" id="TCU91091.1"/>
    </source>
</evidence>
<sequence>MPQFIVRTPDQLSSLLQAFRKEAGLTQEEVALRLGVSQQTYSAMERNADKVGAARLLRLFNILGVEVALGKPPLASTASSSSTDKPAW</sequence>
<dbReference type="Pfam" id="PF01381">
    <property type="entry name" value="HTH_3"/>
    <property type="match status" value="1"/>
</dbReference>
<dbReference type="InterPro" id="IPR010982">
    <property type="entry name" value="Lambda_DNA-bd_dom_sf"/>
</dbReference>
<comment type="caution">
    <text evidence="2">The sequence shown here is derived from an EMBL/GenBank/DDBJ whole genome shotgun (WGS) entry which is preliminary data.</text>
</comment>
<dbReference type="PROSITE" id="PS50943">
    <property type="entry name" value="HTH_CROC1"/>
    <property type="match status" value="1"/>
</dbReference>
<reference evidence="2 3" key="1">
    <citation type="submission" date="2019-03" db="EMBL/GenBank/DDBJ databases">
        <title>Genomic Encyclopedia of Type Strains, Phase IV (KMG-IV): sequencing the most valuable type-strain genomes for metagenomic binning, comparative biology and taxonomic classification.</title>
        <authorList>
            <person name="Goeker M."/>
        </authorList>
    </citation>
    <scope>NUCLEOTIDE SEQUENCE [LARGE SCALE GENOMIC DNA]</scope>
    <source>
        <strain evidence="2 3">DSM 654</strain>
    </source>
</reference>
<dbReference type="EMBL" id="SMBU01000027">
    <property type="protein sequence ID" value="TCU91091.1"/>
    <property type="molecule type" value="Genomic_DNA"/>
</dbReference>
<dbReference type="Gene3D" id="1.10.260.40">
    <property type="entry name" value="lambda repressor-like DNA-binding domains"/>
    <property type="match status" value="1"/>
</dbReference>
<dbReference type="AlphaFoldDB" id="A0A4R3UKP3"/>
<dbReference type="CDD" id="cd00093">
    <property type="entry name" value="HTH_XRE"/>
    <property type="match status" value="1"/>
</dbReference>
<dbReference type="SUPFAM" id="SSF47413">
    <property type="entry name" value="lambda repressor-like DNA-binding domains"/>
    <property type="match status" value="1"/>
</dbReference>
<evidence type="ECO:0000313" key="3">
    <source>
        <dbReference type="Proteomes" id="UP000295110"/>
    </source>
</evidence>
<organism evidence="2 3">
    <name type="scientific">Roseateles saccharophilus</name>
    <name type="common">Pseudomonas saccharophila</name>
    <dbReference type="NCBI Taxonomy" id="304"/>
    <lineage>
        <taxon>Bacteria</taxon>
        <taxon>Pseudomonadati</taxon>
        <taxon>Pseudomonadota</taxon>
        <taxon>Betaproteobacteria</taxon>
        <taxon>Burkholderiales</taxon>
        <taxon>Sphaerotilaceae</taxon>
        <taxon>Roseateles</taxon>
    </lineage>
</organism>
<dbReference type="InterPro" id="IPR001387">
    <property type="entry name" value="Cro/C1-type_HTH"/>
</dbReference>
<gene>
    <name evidence="2" type="ORF">EV671_102722</name>
</gene>
<keyword evidence="3" id="KW-1185">Reference proteome</keyword>
<dbReference type="OrthoDB" id="5957901at2"/>
<feature type="domain" description="HTH cro/C1-type" evidence="1">
    <location>
        <begin position="16"/>
        <end position="69"/>
    </location>
</feature>
<dbReference type="RefSeq" id="WP_132574646.1">
    <property type="nucleotide sequence ID" value="NZ_CBCSGL010000026.1"/>
</dbReference>
<name>A0A4R3UKP3_ROSSA</name>
<dbReference type="GO" id="GO:0003677">
    <property type="term" value="F:DNA binding"/>
    <property type="evidence" value="ECO:0007669"/>
    <property type="project" value="InterPro"/>
</dbReference>